<evidence type="ECO:0000313" key="3">
    <source>
        <dbReference type="EMBL" id="MBR0668640.1"/>
    </source>
</evidence>
<keyword evidence="2" id="KW-0732">Signal</keyword>
<sequence length="93" mass="9376">MREFLPGRPPLLTMLLALALLSPIGGAMAQPVPPVIPPQGSPIPQIRPPAPPRVGPGTETPAAPGIPPAALGGNVAIRRAVVEGATAFPAEEL</sequence>
<dbReference type="EMBL" id="JAAGBB010000064">
    <property type="protein sequence ID" value="MBR0668640.1"/>
    <property type="molecule type" value="Genomic_DNA"/>
</dbReference>
<comment type="caution">
    <text evidence="3">The sequence shown here is derived from an EMBL/GenBank/DDBJ whole genome shotgun (WGS) entry which is preliminary data.</text>
</comment>
<evidence type="ECO:0000256" key="1">
    <source>
        <dbReference type="SAM" id="MobiDB-lite"/>
    </source>
</evidence>
<evidence type="ECO:0000313" key="4">
    <source>
        <dbReference type="Proteomes" id="UP001196870"/>
    </source>
</evidence>
<name>A0ABS5F943_9PROT</name>
<keyword evidence="4" id="KW-1185">Reference proteome</keyword>
<feature type="signal peptide" evidence="2">
    <location>
        <begin position="1"/>
        <end position="29"/>
    </location>
</feature>
<evidence type="ECO:0000256" key="2">
    <source>
        <dbReference type="SAM" id="SignalP"/>
    </source>
</evidence>
<reference evidence="4" key="1">
    <citation type="journal article" date="2021" name="Syst. Appl. Microbiol.">
        <title>Roseomonas hellenica sp. nov., isolated from roots of wild-growing Alkanna tinctoria.</title>
        <authorList>
            <person name="Rat A."/>
            <person name="Naranjo H.D."/>
            <person name="Lebbe L."/>
            <person name="Cnockaert M."/>
            <person name="Krigas N."/>
            <person name="Grigoriadou K."/>
            <person name="Maloupa E."/>
            <person name="Willems A."/>
        </authorList>
    </citation>
    <scope>NUCLEOTIDE SEQUENCE [LARGE SCALE GENOMIC DNA]</scope>
    <source>
        <strain evidence="4">LMG 31523</strain>
    </source>
</reference>
<protein>
    <submittedName>
        <fullName evidence="3">Uncharacterized protein</fullName>
    </submittedName>
</protein>
<dbReference type="Proteomes" id="UP001196870">
    <property type="component" value="Unassembled WGS sequence"/>
</dbReference>
<organism evidence="3 4">
    <name type="scientific">Plastoroseomonas hellenica</name>
    <dbReference type="NCBI Taxonomy" id="2687306"/>
    <lineage>
        <taxon>Bacteria</taxon>
        <taxon>Pseudomonadati</taxon>
        <taxon>Pseudomonadota</taxon>
        <taxon>Alphaproteobacteria</taxon>
        <taxon>Acetobacterales</taxon>
        <taxon>Acetobacteraceae</taxon>
        <taxon>Plastoroseomonas</taxon>
    </lineage>
</organism>
<feature type="compositionally biased region" description="Pro residues" evidence="1">
    <location>
        <begin position="32"/>
        <end position="54"/>
    </location>
</feature>
<accession>A0ABS5F943</accession>
<proteinExistence type="predicted"/>
<feature type="region of interest" description="Disordered" evidence="1">
    <location>
        <begin position="32"/>
        <end position="69"/>
    </location>
</feature>
<feature type="compositionally biased region" description="Low complexity" evidence="1">
    <location>
        <begin position="55"/>
        <end position="69"/>
    </location>
</feature>
<feature type="chain" id="PRO_5046386055" evidence="2">
    <location>
        <begin position="30"/>
        <end position="93"/>
    </location>
</feature>
<feature type="non-terminal residue" evidence="3">
    <location>
        <position position="93"/>
    </location>
</feature>
<gene>
    <name evidence="3" type="ORF">GXW71_30085</name>
</gene>